<keyword evidence="2" id="KW-1185">Reference proteome</keyword>
<evidence type="ECO:0000313" key="2">
    <source>
        <dbReference type="Proteomes" id="UP000198327"/>
    </source>
</evidence>
<dbReference type="AlphaFoldDB" id="A0A239MXN5"/>
<dbReference type="Proteomes" id="UP000198327">
    <property type="component" value="Unassembled WGS sequence"/>
</dbReference>
<evidence type="ECO:0000313" key="1">
    <source>
        <dbReference type="EMBL" id="SNT46629.1"/>
    </source>
</evidence>
<protein>
    <submittedName>
        <fullName evidence="1">Uncharacterized protein</fullName>
    </submittedName>
</protein>
<gene>
    <name evidence="1" type="ORF">SAMN05421642_12340</name>
</gene>
<accession>A0A239MXN5</accession>
<proteinExistence type="predicted"/>
<reference evidence="2" key="1">
    <citation type="submission" date="2017-06" db="EMBL/GenBank/DDBJ databases">
        <authorList>
            <person name="Varghese N."/>
            <person name="Submissions S."/>
        </authorList>
    </citation>
    <scope>NUCLEOTIDE SEQUENCE [LARGE SCALE GENOMIC DNA]</scope>
    <source>
        <strain evidence="2">JCM 23211</strain>
    </source>
</reference>
<dbReference type="EMBL" id="FZOW01000023">
    <property type="protein sequence ID" value="SNT46629.1"/>
    <property type="molecule type" value="Genomic_DNA"/>
</dbReference>
<name>A0A239MXN5_9NOCA</name>
<organism evidence="1 2">
    <name type="scientific">Rhodococcoides kyotonense</name>
    <dbReference type="NCBI Taxonomy" id="398843"/>
    <lineage>
        <taxon>Bacteria</taxon>
        <taxon>Bacillati</taxon>
        <taxon>Actinomycetota</taxon>
        <taxon>Actinomycetes</taxon>
        <taxon>Mycobacteriales</taxon>
        <taxon>Nocardiaceae</taxon>
        <taxon>Rhodococcoides</taxon>
    </lineage>
</organism>
<sequence length="158" mass="17825">MAILSFLLGVYNFWYAKKAPVRERQRELEDQVRVELEDLSAAYQRALTAIRNGRFEDSAVPDTVNQGKSSLKSLAGRLADVGLRIKLTHVADWTSIVAGQWFDVALHNEYPKQRTDKQAAAAEAKLLELLKEQSPKVTEILRILDDKDRGGTDRGYIP</sequence>